<feature type="signal peptide" evidence="2">
    <location>
        <begin position="1"/>
        <end position="27"/>
    </location>
</feature>
<keyword evidence="4" id="KW-1185">Reference proteome</keyword>
<reference evidence="3 4" key="1">
    <citation type="submission" date="2024-08" db="EMBL/GenBank/DDBJ databases">
        <authorList>
            <person name="Cucini C."/>
            <person name="Frati F."/>
        </authorList>
    </citation>
    <scope>NUCLEOTIDE SEQUENCE [LARGE SCALE GENOMIC DNA]</scope>
</reference>
<dbReference type="Proteomes" id="UP001642540">
    <property type="component" value="Unassembled WGS sequence"/>
</dbReference>
<keyword evidence="1" id="KW-1133">Transmembrane helix</keyword>
<accession>A0ABP1RLK6</accession>
<feature type="chain" id="PRO_5045902196" evidence="2">
    <location>
        <begin position="28"/>
        <end position="929"/>
    </location>
</feature>
<evidence type="ECO:0000256" key="2">
    <source>
        <dbReference type="SAM" id="SignalP"/>
    </source>
</evidence>
<evidence type="ECO:0000313" key="4">
    <source>
        <dbReference type="Proteomes" id="UP001642540"/>
    </source>
</evidence>
<evidence type="ECO:0000256" key="1">
    <source>
        <dbReference type="SAM" id="Phobius"/>
    </source>
</evidence>
<gene>
    <name evidence="3" type="ORF">ODALV1_LOCUS23611</name>
</gene>
<proteinExistence type="predicted"/>
<dbReference type="EMBL" id="CAXLJM020000081">
    <property type="protein sequence ID" value="CAL8130194.1"/>
    <property type="molecule type" value="Genomic_DNA"/>
</dbReference>
<name>A0ABP1RLK6_9HEXA</name>
<evidence type="ECO:0000313" key="3">
    <source>
        <dbReference type="EMBL" id="CAL8130194.1"/>
    </source>
</evidence>
<keyword evidence="1" id="KW-0472">Membrane</keyword>
<comment type="caution">
    <text evidence="3">The sequence shown here is derived from an EMBL/GenBank/DDBJ whole genome shotgun (WGS) entry which is preliminary data.</text>
</comment>
<keyword evidence="1" id="KW-0812">Transmembrane</keyword>
<sequence length="929" mass="108797">MLSFPKKQSFCLALLFILLHQQQLCQCAKRKRDPRHGLIESVETGTFSHLFNRSKTYQNLKPKAKQYYKIRHESASLNSDFVSVNNLNEYLFPFSNCFIHITNFQNVDIYPTTFPVVIRHHIPALLRIYGGLYGDGDVFKWIPRGLNATGENIRRYNCPFSNFHKNDDGLCMNLDSHLYFVKTRPWTCELTVALFPPLYIFSEIFERTPRHLNTYFVYPRIWSRFSEISIIDDGVAVETNVFNMWIVDDLHENKWDIDHVYKWKTTMSSRSVIKYLSHDTYFILETRRAVLDWSHWACLKNRYMKEEFENFNYGQVTFTWIEPVPYLCKLIEPDTRAKWPCKTFPKAYEINLKVWQVGNLLKIHEKLSFIWQNSWHIYYVNGGDSISVERDFFKHFSMCSNYIEHQGHWIDLPFESLHDKFVHALSHVWQSIMGNYTYIRNVASSFINGTCSNGKWIPEKIQQLNPFYSELRLNSELAIKDNSFVFMIHDHLNSLRFVSCGRPQNTGLAFPELVKIFDTWIWLWLVLSLLSISLLIDIREVSQGVHFNTYLKKCSGRIFSLVKSLLEQGDDNLCTFRCQSSYYIGGAFMAAALVLSNAYKGQNVFNLVEQLKPIPYHQFEQLVQDNFSIYVGGFNPRILMQTLILKNFTGAIQSKHEVGLPIYADRNSGEFGQMSLAGGFVYSELKSIFTDMWGQRKKRNFSLTIDNKIQYLMNHSEILPNTVTTMKRVTKEIFPPILNFRMIEKRKQEVKRVYKHMVTKSFTRLQQDGELEIIGRCNRTALIVPDYVGHSLALKLTKTFARKMEVYIGKDILYERAIIVKLQGSVQLSMTKRVKNMASSGIWEFWMQIFRQGAIYREDGNGYEPKKPSMSGNIFILYVLLFCGLISSVVVWLIETRTCIYVLARDMIFTVIRVLFSGNRKIARVLEFY</sequence>
<organism evidence="3 4">
    <name type="scientific">Orchesella dallaii</name>
    <dbReference type="NCBI Taxonomy" id="48710"/>
    <lineage>
        <taxon>Eukaryota</taxon>
        <taxon>Metazoa</taxon>
        <taxon>Ecdysozoa</taxon>
        <taxon>Arthropoda</taxon>
        <taxon>Hexapoda</taxon>
        <taxon>Collembola</taxon>
        <taxon>Entomobryomorpha</taxon>
        <taxon>Entomobryoidea</taxon>
        <taxon>Orchesellidae</taxon>
        <taxon>Orchesellinae</taxon>
        <taxon>Orchesella</taxon>
    </lineage>
</organism>
<feature type="transmembrane region" description="Helical" evidence="1">
    <location>
        <begin position="875"/>
        <end position="894"/>
    </location>
</feature>
<keyword evidence="2" id="KW-0732">Signal</keyword>
<protein>
    <submittedName>
        <fullName evidence="3">Uncharacterized protein</fullName>
    </submittedName>
</protein>